<dbReference type="EMBL" id="LT629787">
    <property type="protein sequence ID" value="SDT93762.1"/>
    <property type="molecule type" value="Genomic_DNA"/>
</dbReference>
<organism evidence="3 4">
    <name type="scientific">Halopseudomonas salegens</name>
    <dbReference type="NCBI Taxonomy" id="1434072"/>
    <lineage>
        <taxon>Bacteria</taxon>
        <taxon>Pseudomonadati</taxon>
        <taxon>Pseudomonadota</taxon>
        <taxon>Gammaproteobacteria</taxon>
        <taxon>Pseudomonadales</taxon>
        <taxon>Pseudomonadaceae</taxon>
        <taxon>Halopseudomonas</taxon>
    </lineage>
</organism>
<dbReference type="PANTHER" id="PTHR45947">
    <property type="entry name" value="SULFOQUINOVOSYL TRANSFERASE SQD2"/>
    <property type="match status" value="1"/>
</dbReference>
<dbReference type="InterPro" id="IPR050194">
    <property type="entry name" value="Glycosyltransferase_grp1"/>
</dbReference>
<keyword evidence="4" id="KW-1185">Reference proteome</keyword>
<proteinExistence type="predicted"/>
<dbReference type="Pfam" id="PF13692">
    <property type="entry name" value="Glyco_trans_1_4"/>
    <property type="match status" value="1"/>
</dbReference>
<evidence type="ECO:0000313" key="3">
    <source>
        <dbReference type="EMBL" id="SDT93762.1"/>
    </source>
</evidence>
<dbReference type="GO" id="GO:0016757">
    <property type="term" value="F:glycosyltransferase activity"/>
    <property type="evidence" value="ECO:0007669"/>
    <property type="project" value="UniProtKB-ARBA"/>
</dbReference>
<gene>
    <name evidence="3" type="ORF">SAMN05216210_0663</name>
</gene>
<feature type="region of interest" description="Disordered" evidence="1">
    <location>
        <begin position="1"/>
        <end position="33"/>
    </location>
</feature>
<dbReference type="Gene3D" id="3.40.50.2000">
    <property type="entry name" value="Glycogen Phosphorylase B"/>
    <property type="match status" value="2"/>
</dbReference>
<protein>
    <submittedName>
        <fullName evidence="3">Glycosyltransferase involved in cell wall bisynthesis</fullName>
    </submittedName>
</protein>
<evidence type="ECO:0000256" key="1">
    <source>
        <dbReference type="SAM" id="MobiDB-lite"/>
    </source>
</evidence>
<evidence type="ECO:0000313" key="4">
    <source>
        <dbReference type="Proteomes" id="UP000243924"/>
    </source>
</evidence>
<accession>A0A1H2EF34</accession>
<keyword evidence="3" id="KW-0808">Transferase</keyword>
<dbReference type="SUPFAM" id="SSF53756">
    <property type="entry name" value="UDP-Glycosyltransferase/glycogen phosphorylase"/>
    <property type="match status" value="1"/>
</dbReference>
<sequence>MRHLHSESMKTPMTFTALSRLPTQPELATPSASGVGESIRQQHLVIVTETFAPEINGVAHTLLQLCRGLLAQGYRVSVIRPEQAIDRQLPGHAVDQGWCHDQLLVSGVPLPGYRDLKFGLASRWHLQRWLSERSVDAVYVATQGPLGLAAVRAARHLQVRVCSGFHTNFHSYTHHYRVGFLDLWLRRYCRWFHNQTALTLVPSRQSAVQLETMGIDPCALWSRGVNCQLFDPQRRDPALRAEWGVGADMPVLLYVGRLAAEKNLPLALRSYAQVKMRYPAARLILVGDGPLRAELARDYPDVVFAGVQRGDDLARYYASADIFLFPSLTDTFGNVVLEAMASGLAVVAYDMAAAHEHLRQAHNGLTMPAGDEAGFVAAAERLYRETELCRRLRQQARHDALTLGWAQQVSRFTQLLLNSSQEVSRYGDKSRDTLV</sequence>
<dbReference type="InterPro" id="IPR028098">
    <property type="entry name" value="Glyco_trans_4-like_N"/>
</dbReference>
<feature type="domain" description="Glycosyltransferase subfamily 4-like N-terminal" evidence="2">
    <location>
        <begin position="55"/>
        <end position="228"/>
    </location>
</feature>
<dbReference type="Proteomes" id="UP000243924">
    <property type="component" value="Chromosome I"/>
</dbReference>
<evidence type="ECO:0000259" key="2">
    <source>
        <dbReference type="Pfam" id="PF13439"/>
    </source>
</evidence>
<dbReference type="AlphaFoldDB" id="A0A1H2EF34"/>
<dbReference type="PANTHER" id="PTHR45947:SF3">
    <property type="entry name" value="SULFOQUINOVOSYL TRANSFERASE SQD2"/>
    <property type="match status" value="1"/>
</dbReference>
<reference evidence="4" key="1">
    <citation type="submission" date="2016-10" db="EMBL/GenBank/DDBJ databases">
        <authorList>
            <person name="Varghese N."/>
            <person name="Submissions S."/>
        </authorList>
    </citation>
    <scope>NUCLEOTIDE SEQUENCE [LARGE SCALE GENOMIC DNA]</scope>
    <source>
        <strain evidence="4">CECT 8338</strain>
    </source>
</reference>
<dbReference type="Pfam" id="PF13439">
    <property type="entry name" value="Glyco_transf_4"/>
    <property type="match status" value="1"/>
</dbReference>
<name>A0A1H2EF34_9GAMM</name>
<dbReference type="STRING" id="1434072.SAMN05216210_0663"/>
<dbReference type="CDD" id="cd03814">
    <property type="entry name" value="GT4-like"/>
    <property type="match status" value="1"/>
</dbReference>